<dbReference type="InterPro" id="IPR017853">
    <property type="entry name" value="GH"/>
</dbReference>
<evidence type="ECO:0000313" key="11">
    <source>
        <dbReference type="Proteomes" id="UP000248021"/>
    </source>
</evidence>
<dbReference type="OrthoDB" id="9758603at2"/>
<dbReference type="InterPro" id="IPR054593">
    <property type="entry name" value="Beta-mannosidase-like_N2"/>
</dbReference>
<dbReference type="AlphaFoldDB" id="A0A2V3TV75"/>
<keyword evidence="6" id="KW-0326">Glycosidase</keyword>
<dbReference type="Gene3D" id="2.60.120.260">
    <property type="entry name" value="Galactose-binding domain-like"/>
    <property type="match status" value="1"/>
</dbReference>
<dbReference type="InterPro" id="IPR006101">
    <property type="entry name" value="Glyco_hydro_2"/>
</dbReference>
<feature type="domain" description="Glycoside hydrolase family 2 immunoglobulin-like beta-sandwich" evidence="7">
    <location>
        <begin position="215"/>
        <end position="302"/>
    </location>
</feature>
<dbReference type="PANTHER" id="PTHR43730:SF1">
    <property type="entry name" value="BETA-MANNOSIDASE"/>
    <property type="match status" value="1"/>
</dbReference>
<dbReference type="Pfam" id="PF02836">
    <property type="entry name" value="Glyco_hydro_2_C"/>
    <property type="match status" value="1"/>
</dbReference>
<feature type="domain" description="Glycoside hydrolase family 2 catalytic" evidence="8">
    <location>
        <begin position="312"/>
        <end position="456"/>
    </location>
</feature>
<dbReference type="Gene3D" id="2.60.40.10">
    <property type="entry name" value="Immunoglobulins"/>
    <property type="match status" value="1"/>
</dbReference>
<sequence length="731" mass="81858">MVRTVTELDGTWLFRPDPRRIGELYPEELHYTHAYQARWCEPDHGVSSWVSITVPGLWTRQGHPDLECGWYRLDFASEPCDGIAALIFEGVDYYADVWLNGHYLGSHEGCFGHFDFEIGDLLVDRNTLVVRVDSPPDVSGVRHEIGQMKRMFRGALERWDMNDPESKPAGIFGSVRLERSGQVRVQGVSVEANPVTLPPAAATDMPVSVEGHLTAQLRIAAAVDAVIRYRIEPIGFAAAATEGQVSFRCAPGTRSLSLEFVLDQAQLWWTWDLGNPRLYEVNVEIWVDDEVHDRLSLTTGFRRVHLENGWDLRLNGVPLYQRGANYLSDLDLSSMTAERYKADLALMRGANLNTAHPFAVVERDEFYAACDAAGIIVYQDFPIWMMSDPGSEVVRGAIRQFDAMLDRLRNHPSLAIWNFGSQPSVANFEKLCVALVRHARQRDSARIAHHANSAISYSACDDLHPLRSFFWKEERARNFEARYGWRRDCHMYPGWYFGRTVDIARLPDSHFGLVTEFGAQSLPRSATPALDGGEDTDPIPWHVLAAKGAQPALLQKHHPDARSLSQLVDGSQRHQAEVLRHHAEFIRRRKLSGGNGLHVFAFNDCWPAVSWSILEYDRTPKAAYAAVRQAMEPVQVFLDNYWDINEADELPTAVTIINDTPVVLSNARLEVVVEGLQSPGAITLPDVPASGGLRAAVPRPLQPGPQTIVLLLTWGQEQSVSNTYVIVGMAS</sequence>
<comment type="catalytic activity">
    <reaction evidence="1">
        <text>Hydrolysis of terminal, non-reducing beta-D-mannose residues in beta-D-mannosides.</text>
        <dbReference type="EC" id="3.2.1.25"/>
    </reaction>
</comment>
<comment type="similarity">
    <text evidence="2">Belongs to the glycosyl hydrolase 2 family.</text>
</comment>
<dbReference type="GO" id="GO:0006516">
    <property type="term" value="P:glycoprotein catabolic process"/>
    <property type="evidence" value="ECO:0007669"/>
    <property type="project" value="TreeGrafter"/>
</dbReference>
<dbReference type="EC" id="3.2.1.25" evidence="3"/>
<keyword evidence="4" id="KW-0732">Signal</keyword>
<dbReference type="InterPro" id="IPR006102">
    <property type="entry name" value="Ig-like_GH2"/>
</dbReference>
<dbReference type="GO" id="GO:0004567">
    <property type="term" value="F:beta-mannosidase activity"/>
    <property type="evidence" value="ECO:0007669"/>
    <property type="project" value="UniProtKB-EC"/>
</dbReference>
<dbReference type="InterPro" id="IPR008979">
    <property type="entry name" value="Galactose-bd-like_sf"/>
</dbReference>
<evidence type="ECO:0000256" key="5">
    <source>
        <dbReference type="ARBA" id="ARBA00022801"/>
    </source>
</evidence>
<dbReference type="SUPFAM" id="SSF49303">
    <property type="entry name" value="beta-Galactosidase/glucuronidase domain"/>
    <property type="match status" value="1"/>
</dbReference>
<dbReference type="Pfam" id="PF00703">
    <property type="entry name" value="Glyco_hydro_2"/>
    <property type="match status" value="1"/>
</dbReference>
<protein>
    <recommendedName>
        <fullName evidence="3">beta-mannosidase</fullName>
        <ecNumber evidence="3">3.2.1.25</ecNumber>
    </recommendedName>
</protein>
<accession>A0A2V3TV75</accession>
<dbReference type="InterPro" id="IPR013783">
    <property type="entry name" value="Ig-like_fold"/>
</dbReference>
<reference evidence="10 11" key="1">
    <citation type="submission" date="2018-05" db="EMBL/GenBank/DDBJ databases">
        <title>Genomic Encyclopedia of Type Strains, Phase IV (KMG-IV): sequencing the most valuable type-strain genomes for metagenomic binning, comparative biology and taxonomic classification.</title>
        <authorList>
            <person name="Goeker M."/>
        </authorList>
    </citation>
    <scope>NUCLEOTIDE SEQUENCE [LARGE SCALE GENOMIC DNA]</scope>
    <source>
        <strain evidence="10 11">DSM 6462</strain>
    </source>
</reference>
<evidence type="ECO:0000256" key="2">
    <source>
        <dbReference type="ARBA" id="ARBA00007401"/>
    </source>
</evidence>
<dbReference type="RefSeq" id="WP_110377801.1">
    <property type="nucleotide sequence ID" value="NZ_JAHBRY010000001.1"/>
</dbReference>
<evidence type="ECO:0000259" key="8">
    <source>
        <dbReference type="Pfam" id="PF02836"/>
    </source>
</evidence>
<evidence type="ECO:0000259" key="7">
    <source>
        <dbReference type="Pfam" id="PF00703"/>
    </source>
</evidence>
<dbReference type="InterPro" id="IPR006103">
    <property type="entry name" value="Glyco_hydro_2_cat"/>
</dbReference>
<evidence type="ECO:0000256" key="1">
    <source>
        <dbReference type="ARBA" id="ARBA00000829"/>
    </source>
</evidence>
<dbReference type="Gene3D" id="3.20.20.80">
    <property type="entry name" value="Glycosidases"/>
    <property type="match status" value="1"/>
</dbReference>
<dbReference type="GO" id="GO:0005975">
    <property type="term" value="P:carbohydrate metabolic process"/>
    <property type="evidence" value="ECO:0007669"/>
    <property type="project" value="InterPro"/>
</dbReference>
<gene>
    <name evidence="10" type="ORF">C7450_11511</name>
</gene>
<evidence type="ECO:0000256" key="3">
    <source>
        <dbReference type="ARBA" id="ARBA00012754"/>
    </source>
</evidence>
<dbReference type="EMBL" id="QJJK01000015">
    <property type="protein sequence ID" value="PXW52812.1"/>
    <property type="molecule type" value="Genomic_DNA"/>
</dbReference>
<dbReference type="Proteomes" id="UP000248021">
    <property type="component" value="Unassembled WGS sequence"/>
</dbReference>
<dbReference type="PRINTS" id="PR00132">
    <property type="entry name" value="GLHYDRLASE2"/>
</dbReference>
<dbReference type="Pfam" id="PF22666">
    <property type="entry name" value="Glyco_hydro_2_N2"/>
    <property type="match status" value="1"/>
</dbReference>
<dbReference type="InterPro" id="IPR050887">
    <property type="entry name" value="Beta-mannosidase_GH2"/>
</dbReference>
<evidence type="ECO:0000256" key="4">
    <source>
        <dbReference type="ARBA" id="ARBA00022729"/>
    </source>
</evidence>
<comment type="caution">
    <text evidence="10">The sequence shown here is derived from an EMBL/GenBank/DDBJ whole genome shotgun (WGS) entry which is preliminary data.</text>
</comment>
<keyword evidence="11" id="KW-1185">Reference proteome</keyword>
<dbReference type="SUPFAM" id="SSF49785">
    <property type="entry name" value="Galactose-binding domain-like"/>
    <property type="match status" value="1"/>
</dbReference>
<organism evidence="10 11">
    <name type="scientific">Chelatococcus asaccharovorans</name>
    <dbReference type="NCBI Taxonomy" id="28210"/>
    <lineage>
        <taxon>Bacteria</taxon>
        <taxon>Pseudomonadati</taxon>
        <taxon>Pseudomonadota</taxon>
        <taxon>Alphaproteobacteria</taxon>
        <taxon>Hyphomicrobiales</taxon>
        <taxon>Chelatococcaceae</taxon>
        <taxon>Chelatococcus</taxon>
    </lineage>
</organism>
<name>A0A2V3TV75_9HYPH</name>
<evidence type="ECO:0000256" key="6">
    <source>
        <dbReference type="ARBA" id="ARBA00023295"/>
    </source>
</evidence>
<feature type="domain" description="Beta-mannosidase-like galactose-binding" evidence="9">
    <location>
        <begin position="70"/>
        <end position="137"/>
    </location>
</feature>
<dbReference type="InterPro" id="IPR036156">
    <property type="entry name" value="Beta-gal/glucu_dom_sf"/>
</dbReference>
<proteinExistence type="inferred from homology"/>
<keyword evidence="5" id="KW-0378">Hydrolase</keyword>
<dbReference type="PANTHER" id="PTHR43730">
    <property type="entry name" value="BETA-MANNOSIDASE"/>
    <property type="match status" value="1"/>
</dbReference>
<evidence type="ECO:0000259" key="9">
    <source>
        <dbReference type="Pfam" id="PF22666"/>
    </source>
</evidence>
<evidence type="ECO:0000313" key="10">
    <source>
        <dbReference type="EMBL" id="PXW52812.1"/>
    </source>
</evidence>
<dbReference type="SUPFAM" id="SSF51445">
    <property type="entry name" value="(Trans)glycosidases"/>
    <property type="match status" value="1"/>
</dbReference>